<name>A0A840UT63_9BACT</name>
<gene>
    <name evidence="2" type="ORF">HNQ81_003140</name>
</gene>
<dbReference type="PANTHER" id="PTHR12558">
    <property type="entry name" value="CELL DIVISION CYCLE 16,23,27"/>
    <property type="match status" value="1"/>
</dbReference>
<reference evidence="2 3" key="1">
    <citation type="submission" date="2020-08" db="EMBL/GenBank/DDBJ databases">
        <title>Genomic Encyclopedia of Type Strains, Phase IV (KMG-IV): sequencing the most valuable type-strain genomes for metagenomic binning, comparative biology and taxonomic classification.</title>
        <authorList>
            <person name="Goeker M."/>
        </authorList>
    </citation>
    <scope>NUCLEOTIDE SEQUENCE [LARGE SCALE GENOMIC DNA]</scope>
    <source>
        <strain evidence="2 3">DSM 28570</strain>
    </source>
</reference>
<feature type="repeat" description="TPR" evidence="1">
    <location>
        <begin position="456"/>
        <end position="489"/>
    </location>
</feature>
<accession>A0A840UT63</accession>
<evidence type="ECO:0000256" key="1">
    <source>
        <dbReference type="PROSITE-ProRule" id="PRU00339"/>
    </source>
</evidence>
<dbReference type="AlphaFoldDB" id="A0A840UT63"/>
<evidence type="ECO:0000313" key="2">
    <source>
        <dbReference type="EMBL" id="MBB5349387.1"/>
    </source>
</evidence>
<dbReference type="RefSeq" id="WP_183352189.1">
    <property type="nucleotide sequence ID" value="NZ_JACHEO010000024.1"/>
</dbReference>
<dbReference type="Gene3D" id="1.25.40.10">
    <property type="entry name" value="Tetratricopeptide repeat domain"/>
    <property type="match status" value="2"/>
</dbReference>
<proteinExistence type="predicted"/>
<keyword evidence="3" id="KW-1185">Reference proteome</keyword>
<evidence type="ECO:0000313" key="3">
    <source>
        <dbReference type="Proteomes" id="UP000539642"/>
    </source>
</evidence>
<dbReference type="PANTHER" id="PTHR12558:SF13">
    <property type="entry name" value="CELL DIVISION CYCLE PROTEIN 27 HOMOLOG"/>
    <property type="match status" value="1"/>
</dbReference>
<dbReference type="InterPro" id="IPR011990">
    <property type="entry name" value="TPR-like_helical_dom_sf"/>
</dbReference>
<organism evidence="2 3">
    <name type="scientific">Desulfoprunum benzoelyticum</name>
    <dbReference type="NCBI Taxonomy" id="1506996"/>
    <lineage>
        <taxon>Bacteria</taxon>
        <taxon>Pseudomonadati</taxon>
        <taxon>Thermodesulfobacteriota</taxon>
        <taxon>Desulfobulbia</taxon>
        <taxon>Desulfobulbales</taxon>
        <taxon>Desulfobulbaceae</taxon>
        <taxon>Desulfoprunum</taxon>
    </lineage>
</organism>
<protein>
    <submittedName>
        <fullName evidence="2">Tetratricopeptide (TPR) repeat protein</fullName>
    </submittedName>
</protein>
<dbReference type="SUPFAM" id="SSF48452">
    <property type="entry name" value="TPR-like"/>
    <property type="match status" value="1"/>
</dbReference>
<dbReference type="PROSITE" id="PS50005">
    <property type="entry name" value="TPR"/>
    <property type="match status" value="2"/>
</dbReference>
<dbReference type="Proteomes" id="UP000539642">
    <property type="component" value="Unassembled WGS sequence"/>
</dbReference>
<dbReference type="SMART" id="SM00028">
    <property type="entry name" value="TPR"/>
    <property type="match status" value="6"/>
</dbReference>
<comment type="caution">
    <text evidence="2">The sequence shown here is derived from an EMBL/GenBank/DDBJ whole genome shotgun (WGS) entry which is preliminary data.</text>
</comment>
<dbReference type="Pfam" id="PF13181">
    <property type="entry name" value="TPR_8"/>
    <property type="match status" value="1"/>
</dbReference>
<dbReference type="Pfam" id="PF13414">
    <property type="entry name" value="TPR_11"/>
    <property type="match status" value="1"/>
</dbReference>
<keyword evidence="1" id="KW-0802">TPR repeat</keyword>
<dbReference type="InterPro" id="IPR019734">
    <property type="entry name" value="TPR_rpt"/>
</dbReference>
<feature type="repeat" description="TPR" evidence="1">
    <location>
        <begin position="422"/>
        <end position="455"/>
    </location>
</feature>
<dbReference type="EMBL" id="JACHEO010000024">
    <property type="protein sequence ID" value="MBB5349387.1"/>
    <property type="molecule type" value="Genomic_DNA"/>
</dbReference>
<sequence>MERFPIPAIDWTVENQDFIRFSQEYSRILRERIPTAAAVAFYAELKVLETVLPEEVRAMAADLFDPGVADHETVIFAPDGLLLPFVTGRRQVVVARLSGLDPLVVDRMAKDWLAEVQAAAFRDFLAVKRTRIEAVSGLCNITHLYALLETPPETGPFHLVLIELPPRTRSSRDAFQNARRAAFALQACVGDSGIVHHLGQCVFAIFLRDMQDEDFSERYGSKLVALLKRDGFYRVHVGSSSRMGESLPKAAIEEERDRLLSEAWAALQTAERRGPFTFCDYRVLAHPERHPLFPPSEGLICKVRRKYSRSKQFCLVELAKEGWAGDRLANLVGRHLAPGLCFADAASVILFLEGVTGREAHQQVVELLRTLDRETGADLQVSAGIGAYPFADFHKGEIPANCRKALLHGAFFGPGAVVEFDAVSLNISGDIYYGDGDLSKAMAEYRRGLVCDPDNVNLLNSLGVTYAMLDRHSVARESFRKALAIEPDNFMALYNLGLGEVRRGELHGSLKYFERALEVYCEDDGLEIRKDLQLQLAKLYCHLGLFDRAYPLLMEWHDAATGGQQSGPALRYLGETCYGLGRKEEAKIWLQKALRFNELDPEALSLLGLVYMEEGEGHQIALALCDKGVELNPDNAASRLRLAKVQIACDMLAEARQNLMKCRGDKRILPEIQVCLGQLWLKLGRKRQADRWFAKVLQSHDLSPELAGTARGFMRN</sequence>